<evidence type="ECO:0000313" key="4">
    <source>
        <dbReference type="EMBL" id="KXS13504.1"/>
    </source>
</evidence>
<keyword evidence="2" id="KW-0472">Membrane</keyword>
<organism evidence="4 5">
    <name type="scientific">Gonapodya prolifera (strain JEL478)</name>
    <name type="common">Monoblepharis prolifera</name>
    <dbReference type="NCBI Taxonomy" id="1344416"/>
    <lineage>
        <taxon>Eukaryota</taxon>
        <taxon>Fungi</taxon>
        <taxon>Fungi incertae sedis</taxon>
        <taxon>Chytridiomycota</taxon>
        <taxon>Chytridiomycota incertae sedis</taxon>
        <taxon>Monoblepharidomycetes</taxon>
        <taxon>Monoblepharidales</taxon>
        <taxon>Gonapodyaceae</taxon>
        <taxon>Gonapodya</taxon>
    </lineage>
</organism>
<name>A0A139AA21_GONPJ</name>
<accession>A0A139AA21</accession>
<feature type="signal peptide" evidence="3">
    <location>
        <begin position="1"/>
        <end position="21"/>
    </location>
</feature>
<dbReference type="AlphaFoldDB" id="A0A139AA21"/>
<feature type="chain" id="PRO_5007296066" evidence="3">
    <location>
        <begin position="22"/>
        <end position="394"/>
    </location>
</feature>
<keyword evidence="2" id="KW-1133">Transmembrane helix</keyword>
<keyword evidence="5" id="KW-1185">Reference proteome</keyword>
<feature type="compositionally biased region" description="Low complexity" evidence="1">
    <location>
        <begin position="321"/>
        <end position="333"/>
    </location>
</feature>
<feature type="transmembrane region" description="Helical" evidence="2">
    <location>
        <begin position="345"/>
        <end position="365"/>
    </location>
</feature>
<evidence type="ECO:0000256" key="2">
    <source>
        <dbReference type="SAM" id="Phobius"/>
    </source>
</evidence>
<evidence type="ECO:0000256" key="1">
    <source>
        <dbReference type="SAM" id="MobiDB-lite"/>
    </source>
</evidence>
<evidence type="ECO:0000256" key="3">
    <source>
        <dbReference type="SAM" id="SignalP"/>
    </source>
</evidence>
<evidence type="ECO:0000313" key="5">
    <source>
        <dbReference type="Proteomes" id="UP000070544"/>
    </source>
</evidence>
<feature type="region of interest" description="Disordered" evidence="1">
    <location>
        <begin position="321"/>
        <end position="340"/>
    </location>
</feature>
<keyword evidence="3" id="KW-0732">Signal</keyword>
<keyword evidence="2" id="KW-0812">Transmembrane</keyword>
<dbReference type="Proteomes" id="UP000070544">
    <property type="component" value="Unassembled WGS sequence"/>
</dbReference>
<reference evidence="4 5" key="1">
    <citation type="journal article" date="2015" name="Genome Biol. Evol.">
        <title>Phylogenomic analyses indicate that early fungi evolved digesting cell walls of algal ancestors of land plants.</title>
        <authorList>
            <person name="Chang Y."/>
            <person name="Wang S."/>
            <person name="Sekimoto S."/>
            <person name="Aerts A.L."/>
            <person name="Choi C."/>
            <person name="Clum A."/>
            <person name="LaButti K.M."/>
            <person name="Lindquist E.A."/>
            <person name="Yee Ngan C."/>
            <person name="Ohm R.A."/>
            <person name="Salamov A.A."/>
            <person name="Grigoriev I.V."/>
            <person name="Spatafora J.W."/>
            <person name="Berbee M.L."/>
        </authorList>
    </citation>
    <scope>NUCLEOTIDE SEQUENCE [LARGE SCALE GENOMIC DNA]</scope>
    <source>
        <strain evidence="4 5">JEL478</strain>
    </source>
</reference>
<dbReference type="EMBL" id="KQ965777">
    <property type="protein sequence ID" value="KXS13504.1"/>
    <property type="molecule type" value="Genomic_DNA"/>
</dbReference>
<protein>
    <submittedName>
        <fullName evidence="4">Uncharacterized protein</fullName>
    </submittedName>
</protein>
<proteinExistence type="predicted"/>
<gene>
    <name evidence="4" type="ORF">M427DRAFT_58558</name>
</gene>
<sequence>MAAKWTLAALGLVLLATPAHSQLPMDYPCTVYGVSDFCVSFTRCNGGKCTLIDSLPAGRNCNSDAVCAGINNRCLSGTCTLIDIQFNATDGTGLTLGSNCSTSAINRDPCADNLVCSNGTCAIYDVQPIGGRCASRYECIGGSVYTTCNSTHQCQYVGFAAPNATGYGGLGEGASCGSGLTCGLNLICDLGRCTIMDSLPLGSVCQTDFVCQSINGRCVNNTCTNVPYQVNASTGLTVGSTCNVTYAPLNVNDPCAALTTCDNGKCVLLDSLPKGSPCEDSGVCIGVNVYCTNGTCTEDLRRDNVPSTTVGPNTALIGATQAASASSQTQSQTGSGGGSSAGSTVGIVFGVLAALAIVAGAAVWYRRRRKSNASYLETRSPHSVYELTSPFQVR</sequence>